<dbReference type="SUPFAM" id="SSF54001">
    <property type="entry name" value="Cysteine proteinases"/>
    <property type="match status" value="1"/>
</dbReference>
<reference evidence="2 3" key="1">
    <citation type="submission" date="2015-09" db="EMBL/GenBank/DDBJ databases">
        <authorList>
            <consortium name="Pathogen Informatics"/>
        </authorList>
    </citation>
    <scope>NUCLEOTIDE SEQUENCE [LARGE SCALE GENOMIC DNA]</scope>
    <source>
        <strain evidence="2 3">2789STDY5834865</strain>
    </source>
</reference>
<feature type="compositionally biased region" description="Basic and acidic residues" evidence="1">
    <location>
        <begin position="10"/>
        <end position="26"/>
    </location>
</feature>
<dbReference type="AlphaFoldDB" id="A0A174HWU5"/>
<accession>A0A174HWU5</accession>
<dbReference type="RefSeq" id="WP_022200983.1">
    <property type="nucleotide sequence ID" value="NZ_CATYWZ010000050.1"/>
</dbReference>
<gene>
    <name evidence="2" type="ORF">ERS852480_01902</name>
</gene>
<organism evidence="2 3">
    <name type="scientific">Enterocloster clostridioformis</name>
    <dbReference type="NCBI Taxonomy" id="1531"/>
    <lineage>
        <taxon>Bacteria</taxon>
        <taxon>Bacillati</taxon>
        <taxon>Bacillota</taxon>
        <taxon>Clostridia</taxon>
        <taxon>Lachnospirales</taxon>
        <taxon>Lachnospiraceae</taxon>
        <taxon>Enterocloster</taxon>
    </lineage>
</organism>
<evidence type="ECO:0000313" key="2">
    <source>
        <dbReference type="EMBL" id="CUO78096.1"/>
    </source>
</evidence>
<dbReference type="InterPro" id="IPR038765">
    <property type="entry name" value="Papain-like_cys_pep_sf"/>
</dbReference>
<evidence type="ECO:0000313" key="3">
    <source>
        <dbReference type="Proteomes" id="UP000095512"/>
    </source>
</evidence>
<evidence type="ECO:0000256" key="1">
    <source>
        <dbReference type="SAM" id="MobiDB-lite"/>
    </source>
</evidence>
<dbReference type="EMBL" id="CZAB01000012">
    <property type="protein sequence ID" value="CUO78096.1"/>
    <property type="molecule type" value="Genomic_DNA"/>
</dbReference>
<sequence length="356" mass="39332">MVRRFGGGETDMKQSDMKQSDMKQSDMKQSNIGRSVVRLLAAASAAALLLSATVYAGAWSQVGADGAWTVGGWEASYDANYPLKDYMDQAGLQYVDVIMGWNAKGEPVMERRLRQDYNYGLYNYFGLSDDLCKALYGESDQIGTGEMAVDGDSLLVLGQVALYQDNVGSDTYKQQRNALALVVRDYLNSYRWRDASELERAKHAALFIASSCTYDKGLYSRFVNGEDTSGDPSFTAYGCLVNHKAVCEGISVAYQMLTRAMGLNCFCAPDDNDKDHMFVYVEAGGSWYKVDLSVTGLMPQTLADRCFKTTANQDVERIFAAYYNKANPYIAHVDYGNLAPGKVYDLSAGGQLRIYP</sequence>
<proteinExistence type="predicted"/>
<name>A0A174HWU5_9FIRM</name>
<feature type="region of interest" description="Disordered" evidence="1">
    <location>
        <begin position="1"/>
        <end position="28"/>
    </location>
</feature>
<protein>
    <submittedName>
        <fullName evidence="2">Exported protein</fullName>
    </submittedName>
</protein>
<dbReference type="Proteomes" id="UP000095512">
    <property type="component" value="Unassembled WGS sequence"/>
</dbReference>